<dbReference type="AlphaFoldDB" id="A0A7S2IHY8"/>
<evidence type="ECO:0000313" key="4">
    <source>
        <dbReference type="EMBL" id="CAD9518510.1"/>
    </source>
</evidence>
<evidence type="ECO:0000256" key="2">
    <source>
        <dbReference type="RuleBase" id="RU363116"/>
    </source>
</evidence>
<dbReference type="GO" id="GO:0005886">
    <property type="term" value="C:plasma membrane"/>
    <property type="evidence" value="ECO:0007669"/>
    <property type="project" value="TreeGrafter"/>
</dbReference>
<comment type="similarity">
    <text evidence="1 2">Belongs to the phospholipid scramblase family.</text>
</comment>
<feature type="region of interest" description="Disordered" evidence="3">
    <location>
        <begin position="299"/>
        <end position="322"/>
    </location>
</feature>
<proteinExistence type="inferred from homology"/>
<dbReference type="PANTHER" id="PTHR23248">
    <property type="entry name" value="PHOSPHOLIPID SCRAMBLASE-RELATED"/>
    <property type="match status" value="1"/>
</dbReference>
<dbReference type="PANTHER" id="PTHR23248:SF9">
    <property type="entry name" value="PHOSPHOLIPID SCRAMBLASE"/>
    <property type="match status" value="1"/>
</dbReference>
<protein>
    <recommendedName>
        <fullName evidence="2">Phospholipid scramblase</fullName>
    </recommendedName>
</protein>
<dbReference type="InterPro" id="IPR005552">
    <property type="entry name" value="Scramblase"/>
</dbReference>
<reference evidence="4" key="1">
    <citation type="submission" date="2021-01" db="EMBL/GenBank/DDBJ databases">
        <authorList>
            <person name="Corre E."/>
            <person name="Pelletier E."/>
            <person name="Niang G."/>
            <person name="Scheremetjew M."/>
            <person name="Finn R."/>
            <person name="Kale V."/>
            <person name="Holt S."/>
            <person name="Cochrane G."/>
            <person name="Meng A."/>
            <person name="Brown T."/>
            <person name="Cohen L."/>
        </authorList>
    </citation>
    <scope>NUCLEOTIDE SEQUENCE</scope>
    <source>
        <strain evidence="4">UTEX LB 985</strain>
    </source>
</reference>
<evidence type="ECO:0000256" key="3">
    <source>
        <dbReference type="SAM" id="MobiDB-lite"/>
    </source>
</evidence>
<dbReference type="Pfam" id="PF03803">
    <property type="entry name" value="Scramblase"/>
    <property type="match status" value="1"/>
</dbReference>
<dbReference type="GO" id="GO:0017128">
    <property type="term" value="F:phospholipid scramblase activity"/>
    <property type="evidence" value="ECO:0007669"/>
    <property type="project" value="InterPro"/>
</dbReference>
<evidence type="ECO:0000256" key="1">
    <source>
        <dbReference type="ARBA" id="ARBA00005350"/>
    </source>
</evidence>
<gene>
    <name evidence="4" type="ORF">CBRE1094_LOCUS33801</name>
</gene>
<accession>A0A7S2IHY8</accession>
<sequence length="322" mass="34652">MKQEGVTLVANDAYAQPGYGGEPVVAYAQPVVQPAVAYATPAQPGGPGNGFLLTSPGLYVRQHLEVLELVTGCEGKNRYSFTPINQPIPPDVSSSWAAPYRNNAMANPFLKAKEESECVERICCPLFRGFTMDFKDGTGTNFLTIQRPFKCDPCYAPPMCMCNQQELSIASAGVVVAQAKETTGMCFTTGCCARQFETYDPSGKLVYTLEVNDCTSHSGGCNCCAPSLFNERLTVDVKTADGKYLPPSTFIWPGCNCGGLTDLTNMVVAFPDNATADERSAILAGMMLIEFSVMEMRRQQQKDNNGAGGMAGGAPNSEEMKR</sequence>
<name>A0A7S2IHY8_9EUKA</name>
<dbReference type="EMBL" id="HBGU01062044">
    <property type="protein sequence ID" value="CAD9518510.1"/>
    <property type="molecule type" value="Transcribed_RNA"/>
</dbReference>
<organism evidence="4">
    <name type="scientific">Haptolina brevifila</name>
    <dbReference type="NCBI Taxonomy" id="156173"/>
    <lineage>
        <taxon>Eukaryota</taxon>
        <taxon>Haptista</taxon>
        <taxon>Haptophyta</taxon>
        <taxon>Prymnesiophyceae</taxon>
        <taxon>Prymnesiales</taxon>
        <taxon>Prymnesiaceae</taxon>
        <taxon>Haptolina</taxon>
    </lineage>
</organism>